<sequence>MPIDNLEEMIVRQLSNNLTEQEAKELLNWYNTSEDNRKLYRDYCVLLKAQSVALDKRLFEKDNMRSWKRVKRRIQQRKISVFGLPVLRYASVAVVALLIGVGLHMFFYITDTVTGGGMQVTVPAGSKSKIVLPDGTAVWLNSGSKLSYTEDFGKNSRTVYLDGEGFFDVTKNKKIAFEVYAGETRIRVLGTQFNMKAYSADERKRVTLLNGSLSVITNNTHSKETILVPNEQAVIMKGSSDIQVRQVEAENYVSWTEPQKETLTIIEPKVDKLLPQMHTPNQTFRNTLFFDEEPLSQIVKDLSRAYNVTIQLGCKEIATGIYYGDFRNEENLYEILDVITSSGEIYYEVRDNKIIINKNK</sequence>
<name>A0A7J0A0Q1_9BACE</name>
<dbReference type="PANTHER" id="PTHR30273:SF2">
    <property type="entry name" value="PROTEIN FECR"/>
    <property type="match status" value="1"/>
</dbReference>
<dbReference type="InterPro" id="IPR012373">
    <property type="entry name" value="Ferrdict_sens_TM"/>
</dbReference>
<keyword evidence="1" id="KW-0812">Transmembrane</keyword>
<dbReference type="InterPro" id="IPR006860">
    <property type="entry name" value="FecR"/>
</dbReference>
<accession>A0A7J0A0Q1</accession>
<reference evidence="4 5" key="1">
    <citation type="journal article" date="2020" name="Microbiome">
        <title>Single-cell genomics of uncultured bacteria reveals dietary fiber responders in the mouse gut microbiota.</title>
        <authorList>
            <person name="Chijiiwa R."/>
            <person name="Hosokawa M."/>
            <person name="Kogawa M."/>
            <person name="Nishikawa Y."/>
            <person name="Ide K."/>
            <person name="Sakanashi C."/>
            <person name="Takahashi K."/>
            <person name="Takeyama H."/>
        </authorList>
    </citation>
    <scope>NUCLEOTIDE SEQUENCE [LARGE SCALE GENOMIC DNA]</scope>
    <source>
        <strain evidence="4">IMSAGC_001</strain>
    </source>
</reference>
<evidence type="ECO:0000259" key="3">
    <source>
        <dbReference type="Pfam" id="PF16344"/>
    </source>
</evidence>
<dbReference type="Pfam" id="PF04773">
    <property type="entry name" value="FecR"/>
    <property type="match status" value="1"/>
</dbReference>
<dbReference type="GO" id="GO:0016989">
    <property type="term" value="F:sigma factor antagonist activity"/>
    <property type="evidence" value="ECO:0007669"/>
    <property type="project" value="TreeGrafter"/>
</dbReference>
<evidence type="ECO:0000256" key="1">
    <source>
        <dbReference type="SAM" id="Phobius"/>
    </source>
</evidence>
<protein>
    <recommendedName>
        <fullName evidence="6">FecR family protein</fullName>
    </recommendedName>
</protein>
<evidence type="ECO:0000313" key="4">
    <source>
        <dbReference type="EMBL" id="GFH85599.1"/>
    </source>
</evidence>
<keyword evidence="1" id="KW-0472">Membrane</keyword>
<dbReference type="AlphaFoldDB" id="A0A7J0A0Q1"/>
<evidence type="ECO:0000313" key="5">
    <source>
        <dbReference type="Proteomes" id="UP000491181"/>
    </source>
</evidence>
<dbReference type="RefSeq" id="WP_172503679.1">
    <property type="nucleotide sequence ID" value="NZ_BLLS01000015.1"/>
</dbReference>
<dbReference type="Pfam" id="PF16344">
    <property type="entry name" value="FecR_C"/>
    <property type="match status" value="1"/>
</dbReference>
<evidence type="ECO:0000259" key="2">
    <source>
        <dbReference type="Pfam" id="PF04773"/>
    </source>
</evidence>
<dbReference type="PANTHER" id="PTHR30273">
    <property type="entry name" value="PERIPLASMIC SIGNAL SENSOR AND SIGMA FACTOR ACTIVATOR FECR-RELATED"/>
    <property type="match status" value="1"/>
</dbReference>
<dbReference type="Gene3D" id="2.60.120.1440">
    <property type="match status" value="1"/>
</dbReference>
<feature type="domain" description="FecR protein" evidence="2">
    <location>
        <begin position="120"/>
        <end position="212"/>
    </location>
</feature>
<dbReference type="EMBL" id="BLLS01000015">
    <property type="protein sequence ID" value="GFH85599.1"/>
    <property type="molecule type" value="Genomic_DNA"/>
</dbReference>
<dbReference type="InterPro" id="IPR032508">
    <property type="entry name" value="FecR_C"/>
</dbReference>
<gene>
    <name evidence="4" type="ORF">IMSAGC001_01003</name>
</gene>
<keyword evidence="1" id="KW-1133">Transmembrane helix</keyword>
<proteinExistence type="predicted"/>
<evidence type="ECO:0008006" key="6">
    <source>
        <dbReference type="Google" id="ProtNLM"/>
    </source>
</evidence>
<feature type="domain" description="Protein FecR C-terminal" evidence="3">
    <location>
        <begin position="288"/>
        <end position="356"/>
    </location>
</feature>
<feature type="transmembrane region" description="Helical" evidence="1">
    <location>
        <begin position="86"/>
        <end position="109"/>
    </location>
</feature>
<dbReference type="FunFam" id="2.60.120.1440:FF:000001">
    <property type="entry name" value="Putative anti-sigma factor"/>
    <property type="match status" value="1"/>
</dbReference>
<dbReference type="PIRSF" id="PIRSF018266">
    <property type="entry name" value="FecR"/>
    <property type="match status" value="1"/>
</dbReference>
<organism evidence="4 5">
    <name type="scientific">Bacteroides acidifaciens</name>
    <dbReference type="NCBI Taxonomy" id="85831"/>
    <lineage>
        <taxon>Bacteria</taxon>
        <taxon>Pseudomonadati</taxon>
        <taxon>Bacteroidota</taxon>
        <taxon>Bacteroidia</taxon>
        <taxon>Bacteroidales</taxon>
        <taxon>Bacteroidaceae</taxon>
        <taxon>Bacteroides</taxon>
    </lineage>
</organism>
<dbReference type="Gene3D" id="3.55.50.30">
    <property type="match status" value="1"/>
</dbReference>
<comment type="caution">
    <text evidence="4">The sequence shown here is derived from an EMBL/GenBank/DDBJ whole genome shotgun (WGS) entry which is preliminary data.</text>
</comment>
<dbReference type="Proteomes" id="UP000491181">
    <property type="component" value="Unassembled WGS sequence"/>
</dbReference>